<evidence type="ECO:0000256" key="7">
    <source>
        <dbReference type="SAM" id="MobiDB-lite"/>
    </source>
</evidence>
<feature type="domain" description="Protein kinase" evidence="10">
    <location>
        <begin position="1003"/>
        <end position="1287"/>
    </location>
</feature>
<dbReference type="PANTHER" id="PTHR24416">
    <property type="entry name" value="TYROSINE-PROTEIN KINASE RECEPTOR"/>
    <property type="match status" value="1"/>
</dbReference>
<dbReference type="Gene3D" id="1.10.510.10">
    <property type="entry name" value="Transferase(Phosphotransferase) domain 1"/>
    <property type="match status" value="1"/>
</dbReference>
<dbReference type="GO" id="GO:0043235">
    <property type="term" value="C:receptor complex"/>
    <property type="evidence" value="ECO:0007669"/>
    <property type="project" value="TreeGrafter"/>
</dbReference>
<dbReference type="InterPro" id="IPR050122">
    <property type="entry name" value="RTK"/>
</dbReference>
<dbReference type="InterPro" id="IPR008266">
    <property type="entry name" value="Tyr_kinase_AS"/>
</dbReference>
<dbReference type="SUPFAM" id="SSF56112">
    <property type="entry name" value="Protein kinase-like (PK-like)"/>
    <property type="match status" value="1"/>
</dbReference>
<evidence type="ECO:0000256" key="3">
    <source>
        <dbReference type="ARBA" id="ARBA00022989"/>
    </source>
</evidence>
<dbReference type="Pfam" id="PF07714">
    <property type="entry name" value="PK_Tyr_Ser-Thr"/>
    <property type="match status" value="1"/>
</dbReference>
<keyword evidence="12" id="KW-1185">Reference proteome</keyword>
<evidence type="ECO:0000256" key="6">
    <source>
        <dbReference type="PROSITE-ProRule" id="PRU10141"/>
    </source>
</evidence>
<dbReference type="InterPro" id="IPR001828">
    <property type="entry name" value="ANF_lig-bd_rcpt"/>
</dbReference>
<dbReference type="GO" id="GO:0004714">
    <property type="term" value="F:transmembrane receptor protein tyrosine kinase activity"/>
    <property type="evidence" value="ECO:0007669"/>
    <property type="project" value="UniProtKB-EC"/>
</dbReference>
<feature type="signal peptide" evidence="9">
    <location>
        <begin position="1"/>
        <end position="21"/>
    </location>
</feature>
<comment type="catalytic activity">
    <reaction evidence="5">
        <text>L-tyrosyl-[protein] + ATP = O-phospho-L-tyrosyl-[protein] + ADP + H(+)</text>
        <dbReference type="Rhea" id="RHEA:10596"/>
        <dbReference type="Rhea" id="RHEA-COMP:10136"/>
        <dbReference type="Rhea" id="RHEA-COMP:20101"/>
        <dbReference type="ChEBI" id="CHEBI:15378"/>
        <dbReference type="ChEBI" id="CHEBI:30616"/>
        <dbReference type="ChEBI" id="CHEBI:46858"/>
        <dbReference type="ChEBI" id="CHEBI:61978"/>
        <dbReference type="ChEBI" id="CHEBI:456216"/>
        <dbReference type="EC" id="2.7.10.1"/>
    </reaction>
</comment>
<feature type="binding site" evidence="6">
    <location>
        <position position="1034"/>
    </location>
    <ligand>
        <name>ATP</name>
        <dbReference type="ChEBI" id="CHEBI:30616"/>
    </ligand>
</feature>
<name>A0A8E0RJJ1_9TREM</name>
<organism evidence="11 12">
    <name type="scientific">Fasciolopsis buskii</name>
    <dbReference type="NCBI Taxonomy" id="27845"/>
    <lineage>
        <taxon>Eukaryota</taxon>
        <taxon>Metazoa</taxon>
        <taxon>Spiralia</taxon>
        <taxon>Lophotrochozoa</taxon>
        <taxon>Platyhelminthes</taxon>
        <taxon>Trematoda</taxon>
        <taxon>Digenea</taxon>
        <taxon>Plagiorchiida</taxon>
        <taxon>Echinostomata</taxon>
        <taxon>Echinostomatoidea</taxon>
        <taxon>Fasciolidae</taxon>
        <taxon>Fasciolopsis</taxon>
    </lineage>
</organism>
<feature type="region of interest" description="Disordered" evidence="7">
    <location>
        <begin position="647"/>
        <end position="727"/>
    </location>
</feature>
<keyword evidence="9" id="KW-0732">Signal</keyword>
<evidence type="ECO:0000256" key="5">
    <source>
        <dbReference type="ARBA" id="ARBA00051243"/>
    </source>
</evidence>
<feature type="transmembrane region" description="Helical" evidence="8">
    <location>
        <begin position="948"/>
        <end position="969"/>
    </location>
</feature>
<dbReference type="CDD" id="cd00192">
    <property type="entry name" value="PTKc"/>
    <property type="match status" value="1"/>
</dbReference>
<dbReference type="PROSITE" id="PS00109">
    <property type="entry name" value="PROTEIN_KINASE_TYR"/>
    <property type="match status" value="1"/>
</dbReference>
<dbReference type="InterPro" id="IPR028082">
    <property type="entry name" value="Peripla_BP_I"/>
</dbReference>
<reference evidence="11" key="1">
    <citation type="submission" date="2019-05" db="EMBL/GenBank/DDBJ databases">
        <title>Annotation for the trematode Fasciolopsis buski.</title>
        <authorList>
            <person name="Choi Y.-J."/>
        </authorList>
    </citation>
    <scope>NUCLEOTIDE SEQUENCE</scope>
    <source>
        <strain evidence="11">HT</strain>
        <tissue evidence="11">Whole worm</tissue>
    </source>
</reference>
<keyword evidence="3 8" id="KW-1133">Transmembrane helix</keyword>
<feature type="region of interest" description="Disordered" evidence="7">
    <location>
        <begin position="1516"/>
        <end position="1545"/>
    </location>
</feature>
<dbReference type="Gene3D" id="3.40.50.2300">
    <property type="match status" value="2"/>
</dbReference>
<proteinExistence type="predicted"/>
<dbReference type="OrthoDB" id="73209at2759"/>
<dbReference type="InterPro" id="IPR000719">
    <property type="entry name" value="Prot_kinase_dom"/>
</dbReference>
<dbReference type="PRINTS" id="PR00109">
    <property type="entry name" value="TYRKINASE"/>
</dbReference>
<dbReference type="PANTHER" id="PTHR24416:SF489">
    <property type="entry name" value="PROTEIN KINASE DOMAIN-CONTAINING PROTEIN"/>
    <property type="match status" value="1"/>
</dbReference>
<feature type="compositionally biased region" description="Acidic residues" evidence="7">
    <location>
        <begin position="1354"/>
        <end position="1364"/>
    </location>
</feature>
<evidence type="ECO:0000256" key="1">
    <source>
        <dbReference type="ARBA" id="ARBA00004167"/>
    </source>
</evidence>
<sequence>MSIEKIFIGLIILEHFLWVFGQDGDSCFSSDDKVKWNRTFNFNNRSLVLKLAVTDEPAHRIVNYLFQLLAYERLGYKQIEFVKLEAESIRETISHVRCQDENCRRLPEVHLNLLLWLPIGVDVNYWVLPSAVTDHGPLGPTRQWELLPNPMHPKAAYSTNPLHSHLPSSCAQYSLLSLEEVSALIHRDFHSNSSADLRKEQPVSYANHSSGPTQVYQWELVNDSVVTVNAATWHRPPPLCTDTELRAALHARTGGSQNPHNPSDFSSLAGYCRTESYQAIKIAWAMLGTSSPQLAQLASKMHLSNHEFNALVTEACQAIAAIPSRELTDGSHDVVYRDIACRWLRQHATRWKVWTSGWDQKLNLTVAGMFSMYGSWMLSGLKETAENAVSFVNRDPDYFLNTEYALRLDVRNLSCTPGLVLSDYFRILAEASEKRLIGSIAALCSDSIEAVVELANFRKKLIVSPTVATARFLGQQHYPYFFRTVPSLTEANCILVRLFLTWGWKRMVVFRKVDHFFNPRLFQAKGIEIIADIEMQEDQLSYEGSKHTLKKLKQRNSRIFVVEYGIRGTYLTLCAAYHQGMHFGAGYVWFLNPSLPDRWWLSPITQKFTYCTAEQMLNITSWTFTVGHQFLMGSVLHSLMPLQTSGAASEERGKSAADSLIRQSSNKSHTTVTTNSSQTGSRKRVRRDTLMKPNTNTSSGTASARRPNSSLRTNRVDSKPSGRQRPVQDPMRYYSIYTEEAVIVLASAMVQLLKDNPSAVSALDQPAVAEAFRNHVSRTNFAYRMRLVDSPSTSHKGDKRGDTVPNTEVQGFWDFGFQRAGEFYGVSATGHAQSSQLRFNKLNERVADYWLLKQRQRHTTVPLFVWSTKASPEVNSTDAACDFPKESPAKNEDYVIMYDEFLKRMGERQLDHVDWSVLGHPPHDGSITNQVCPLYFLSDTLRMGCTGATVFVAVIVCAVLFTPIIVLSLRYRRKLREAEQLTRKPFEELCAELADLDIPPDRIVLNRQIGQGAFGLVFGGEAKTNGNWEAVAVKVTNVKATYEGKTDFLSEAKLMRSLKHGNVVRLIGVSLGSKDNLYLIMELMLLGDLKTYLLSRRIFAQRSPEHEDIRPSTLTSMSIDIAQGVSYLHSKHLRHRDIACRNCLVGSDHVVKIGDFGLTREAAKNSAEGYYKFTRNCELPIRWMSPEALQFGIFSVQSDIWSYGITLYEIITFGVFPYNDMDDVEVVERVKRRECSITEFLPHTAVDTVIWRLIRQCCQHDWKSRPSSMEQVLDVLRSHPECVRPFLTDDPPKPITMMDSLQFQPSVGTCLISDTAMPGFVVTDSVAGGFRNIRSASAAAVPVPDGLSWNNDNGGDDNDDEDDFGQQGDGRVRVEVAPRLPASVLQKSNPSRNNLFPYCSDSGPDETFAPSSRGPPILSRGASASECPSKTNVVEKQCPQFDFCPDARQGNTIDIGQMDPNCCDVDVSNDENEDQTGYESRLPLLGLSTTSSDRDLQIPEPNSYMGLEAAMETKTYRGTKQGAGSSISLSEKPDVKRKQNDQSTADMIELEQKSLETSELLRFLPKETNSGSSW</sequence>
<dbReference type="EMBL" id="LUCM01011033">
    <property type="protein sequence ID" value="KAA0184571.1"/>
    <property type="molecule type" value="Genomic_DNA"/>
</dbReference>
<feature type="compositionally biased region" description="Polar residues" evidence="7">
    <location>
        <begin position="661"/>
        <end position="680"/>
    </location>
</feature>
<evidence type="ECO:0000256" key="4">
    <source>
        <dbReference type="ARBA" id="ARBA00023136"/>
    </source>
</evidence>
<dbReference type="GO" id="GO:0007169">
    <property type="term" value="P:cell surface receptor protein tyrosine kinase signaling pathway"/>
    <property type="evidence" value="ECO:0007669"/>
    <property type="project" value="TreeGrafter"/>
</dbReference>
<feature type="compositionally biased region" description="Polar residues" evidence="7">
    <location>
        <begin position="1385"/>
        <end position="1394"/>
    </location>
</feature>
<feature type="compositionally biased region" description="Polar residues" evidence="7">
    <location>
        <begin position="1516"/>
        <end position="1529"/>
    </location>
</feature>
<feature type="compositionally biased region" description="Polar residues" evidence="7">
    <location>
        <begin position="692"/>
        <end position="713"/>
    </location>
</feature>
<dbReference type="GO" id="GO:0005886">
    <property type="term" value="C:plasma membrane"/>
    <property type="evidence" value="ECO:0007669"/>
    <property type="project" value="TreeGrafter"/>
</dbReference>
<keyword evidence="6" id="KW-0547">Nucleotide-binding</keyword>
<dbReference type="Proteomes" id="UP000728185">
    <property type="component" value="Unassembled WGS sequence"/>
</dbReference>
<keyword evidence="6" id="KW-0067">ATP-binding</keyword>
<dbReference type="GO" id="GO:0005524">
    <property type="term" value="F:ATP binding"/>
    <property type="evidence" value="ECO:0007669"/>
    <property type="project" value="UniProtKB-UniRule"/>
</dbReference>
<evidence type="ECO:0000259" key="10">
    <source>
        <dbReference type="PROSITE" id="PS50011"/>
    </source>
</evidence>
<feature type="region of interest" description="Disordered" evidence="7">
    <location>
        <begin position="1342"/>
        <end position="1368"/>
    </location>
</feature>
<evidence type="ECO:0000256" key="9">
    <source>
        <dbReference type="SAM" id="SignalP"/>
    </source>
</evidence>
<dbReference type="SUPFAM" id="SSF53822">
    <property type="entry name" value="Periplasmic binding protein-like I"/>
    <property type="match status" value="1"/>
</dbReference>
<dbReference type="Pfam" id="PF01094">
    <property type="entry name" value="ANF_receptor"/>
    <property type="match status" value="1"/>
</dbReference>
<feature type="region of interest" description="Disordered" evidence="7">
    <location>
        <begin position="1464"/>
        <end position="1485"/>
    </location>
</feature>
<keyword evidence="2 8" id="KW-0812">Transmembrane</keyword>
<dbReference type="SMART" id="SM00219">
    <property type="entry name" value="TyrKc"/>
    <property type="match status" value="1"/>
</dbReference>
<comment type="subcellular location">
    <subcellularLocation>
        <location evidence="1">Membrane</location>
        <topology evidence="1">Single-pass membrane protein</topology>
    </subcellularLocation>
</comment>
<evidence type="ECO:0000256" key="2">
    <source>
        <dbReference type="ARBA" id="ARBA00022692"/>
    </source>
</evidence>
<comment type="caution">
    <text evidence="11">The sequence shown here is derived from an EMBL/GenBank/DDBJ whole genome shotgun (WGS) entry which is preliminary data.</text>
</comment>
<feature type="compositionally biased region" description="Acidic residues" evidence="7">
    <location>
        <begin position="1467"/>
        <end position="1476"/>
    </location>
</feature>
<dbReference type="PROSITE" id="PS00107">
    <property type="entry name" value="PROTEIN_KINASE_ATP"/>
    <property type="match status" value="1"/>
</dbReference>
<evidence type="ECO:0000313" key="12">
    <source>
        <dbReference type="Proteomes" id="UP000728185"/>
    </source>
</evidence>
<evidence type="ECO:0000313" key="11">
    <source>
        <dbReference type="EMBL" id="KAA0184571.1"/>
    </source>
</evidence>
<dbReference type="InterPro" id="IPR017441">
    <property type="entry name" value="Protein_kinase_ATP_BS"/>
</dbReference>
<dbReference type="InterPro" id="IPR011009">
    <property type="entry name" value="Kinase-like_dom_sf"/>
</dbReference>
<dbReference type="InterPro" id="IPR020635">
    <property type="entry name" value="Tyr_kinase_cat_dom"/>
</dbReference>
<dbReference type="InterPro" id="IPR001245">
    <property type="entry name" value="Ser-Thr/Tyr_kinase_cat_dom"/>
</dbReference>
<accession>A0A8E0RJJ1</accession>
<feature type="chain" id="PRO_5034895366" evidence="9">
    <location>
        <begin position="22"/>
        <end position="1574"/>
    </location>
</feature>
<feature type="region of interest" description="Disordered" evidence="7">
    <location>
        <begin position="1385"/>
        <end position="1428"/>
    </location>
</feature>
<keyword evidence="4 8" id="KW-0472">Membrane</keyword>
<protein>
    <submittedName>
        <fullName evidence="11">Guanylate cyclase</fullName>
    </submittedName>
</protein>
<evidence type="ECO:0000256" key="8">
    <source>
        <dbReference type="SAM" id="Phobius"/>
    </source>
</evidence>
<dbReference type="PROSITE" id="PS50011">
    <property type="entry name" value="PROTEIN_KINASE_DOM"/>
    <property type="match status" value="1"/>
</dbReference>
<feature type="compositionally biased region" description="Basic and acidic residues" evidence="7">
    <location>
        <begin position="1531"/>
        <end position="1540"/>
    </location>
</feature>
<dbReference type="Gene3D" id="3.30.200.20">
    <property type="entry name" value="Phosphorylase Kinase, domain 1"/>
    <property type="match status" value="1"/>
</dbReference>
<gene>
    <name evidence="11" type="ORF">FBUS_03737</name>
</gene>